<evidence type="ECO:0000259" key="2">
    <source>
        <dbReference type="Pfam" id="PF00496"/>
    </source>
</evidence>
<dbReference type="OrthoDB" id="9764591at2"/>
<dbReference type="PROSITE" id="PS51257">
    <property type="entry name" value="PROKAR_LIPOPROTEIN"/>
    <property type="match status" value="1"/>
</dbReference>
<dbReference type="SUPFAM" id="SSF53850">
    <property type="entry name" value="Periplasmic binding protein-like II"/>
    <property type="match status" value="1"/>
</dbReference>
<feature type="signal peptide" evidence="1">
    <location>
        <begin position="1"/>
        <end position="26"/>
    </location>
</feature>
<dbReference type="Proteomes" id="UP000249341">
    <property type="component" value="Unassembled WGS sequence"/>
</dbReference>
<gene>
    <name evidence="3" type="ORF">B0I29_101613</name>
</gene>
<evidence type="ECO:0000313" key="3">
    <source>
        <dbReference type="EMBL" id="RAK43483.1"/>
    </source>
</evidence>
<name>A0A327ZLA7_9ACTN</name>
<comment type="caution">
    <text evidence="3">The sequence shown here is derived from an EMBL/GenBank/DDBJ whole genome shotgun (WGS) entry which is preliminary data.</text>
</comment>
<dbReference type="CDD" id="cd00995">
    <property type="entry name" value="PBP2_NikA_DppA_OppA_like"/>
    <property type="match status" value="1"/>
</dbReference>
<dbReference type="Gene3D" id="3.90.76.10">
    <property type="entry name" value="Dipeptide-binding Protein, Domain 1"/>
    <property type="match status" value="1"/>
</dbReference>
<dbReference type="InterPro" id="IPR030678">
    <property type="entry name" value="Peptide/Ni-bd"/>
</dbReference>
<dbReference type="AlphaFoldDB" id="A0A327ZLA7"/>
<evidence type="ECO:0000313" key="4">
    <source>
        <dbReference type="Proteomes" id="UP000249341"/>
    </source>
</evidence>
<dbReference type="Gene3D" id="3.40.190.10">
    <property type="entry name" value="Periplasmic binding protein-like II"/>
    <property type="match status" value="1"/>
</dbReference>
<proteinExistence type="predicted"/>
<evidence type="ECO:0000256" key="1">
    <source>
        <dbReference type="SAM" id="SignalP"/>
    </source>
</evidence>
<dbReference type="GO" id="GO:0043190">
    <property type="term" value="C:ATP-binding cassette (ABC) transporter complex"/>
    <property type="evidence" value="ECO:0007669"/>
    <property type="project" value="InterPro"/>
</dbReference>
<dbReference type="PANTHER" id="PTHR30290">
    <property type="entry name" value="PERIPLASMIC BINDING COMPONENT OF ABC TRANSPORTER"/>
    <property type="match status" value="1"/>
</dbReference>
<dbReference type="GO" id="GO:0015833">
    <property type="term" value="P:peptide transport"/>
    <property type="evidence" value="ECO:0007669"/>
    <property type="project" value="TreeGrafter"/>
</dbReference>
<dbReference type="RefSeq" id="WP_146616700.1">
    <property type="nucleotide sequence ID" value="NZ_JACHWI010000001.1"/>
</dbReference>
<protein>
    <submittedName>
        <fullName evidence="3">Peptide/nickel transport system substrate-binding protein</fullName>
    </submittedName>
</protein>
<dbReference type="InterPro" id="IPR000914">
    <property type="entry name" value="SBP_5_dom"/>
</dbReference>
<accession>A0A327ZLA7</accession>
<feature type="chain" id="PRO_5016379009" evidence="1">
    <location>
        <begin position="27"/>
        <end position="505"/>
    </location>
</feature>
<dbReference type="Pfam" id="PF00496">
    <property type="entry name" value="SBP_bac_5"/>
    <property type="match status" value="1"/>
</dbReference>
<dbReference type="PIRSF" id="PIRSF002741">
    <property type="entry name" value="MppA"/>
    <property type="match status" value="1"/>
</dbReference>
<dbReference type="Gene3D" id="3.10.105.10">
    <property type="entry name" value="Dipeptide-binding Protein, Domain 3"/>
    <property type="match status" value="1"/>
</dbReference>
<sequence length="505" mass="53222">MKRPAITAALTLALLASVTACGGAGAGEASGDSTTPKAGGTLNVVRSNPFEGFELDKETLNSSYQISQAVIEPLIRTTEDGTGLEPGLAESWEYSKGDTVLTVKLDADAKFSDGKPVTADDVAFSVKTWQAGANYGATYASIASTKVVDDKTIEMTLAAPDTALAAFLSWATAGVVPEDFGGRTAAEYWQKPIGAGAFTVSEWSANGQVVLTKNPDYYRDGGPYLDKVVSTYASDPNSITLQMRSGQLDMADEIMPVTAATLPKDQVKAQPQHLTPVLLMNTKDPALADVATRQAIAYAIDYAAISQSALKGYGVAPTGALPTNSLNWAAPSQPYFTLDAAKSTELLKGQAKTLSLVYPNDPSSTLMAQIIQQNLAAVGITVTLQSADSATAFAAESSGEYQLGIFSYNAISPDVADPAWYVAGTSTMFTGLPADDAITALTDYAATTDTAKKKAAVTKLQDIWFEQAPFVALAHTSALEGQRDVVHDAHVTPWGTYYLDTVWKN</sequence>
<keyword evidence="1" id="KW-0732">Signal</keyword>
<reference evidence="3 4" key="1">
    <citation type="submission" date="2018-06" db="EMBL/GenBank/DDBJ databases">
        <title>Genomic Encyclopedia of Type Strains, Phase III (KMG-III): the genomes of soil and plant-associated and newly described type strains.</title>
        <authorList>
            <person name="Whitman W."/>
        </authorList>
    </citation>
    <scope>NUCLEOTIDE SEQUENCE [LARGE SCALE GENOMIC DNA]</scope>
    <source>
        <strain evidence="3 4">CGMCC 4.7090</strain>
    </source>
</reference>
<organism evidence="3 4">
    <name type="scientific">Actinoplanes lutulentus</name>
    <dbReference type="NCBI Taxonomy" id="1287878"/>
    <lineage>
        <taxon>Bacteria</taxon>
        <taxon>Bacillati</taxon>
        <taxon>Actinomycetota</taxon>
        <taxon>Actinomycetes</taxon>
        <taxon>Micromonosporales</taxon>
        <taxon>Micromonosporaceae</taxon>
        <taxon>Actinoplanes</taxon>
    </lineage>
</organism>
<dbReference type="EMBL" id="QLMJ01000001">
    <property type="protein sequence ID" value="RAK43483.1"/>
    <property type="molecule type" value="Genomic_DNA"/>
</dbReference>
<keyword evidence="4" id="KW-1185">Reference proteome</keyword>
<feature type="domain" description="Solute-binding protein family 5" evidence="2">
    <location>
        <begin position="84"/>
        <end position="425"/>
    </location>
</feature>
<dbReference type="GO" id="GO:0042597">
    <property type="term" value="C:periplasmic space"/>
    <property type="evidence" value="ECO:0007669"/>
    <property type="project" value="UniProtKB-ARBA"/>
</dbReference>
<dbReference type="GO" id="GO:1904680">
    <property type="term" value="F:peptide transmembrane transporter activity"/>
    <property type="evidence" value="ECO:0007669"/>
    <property type="project" value="TreeGrafter"/>
</dbReference>
<dbReference type="InterPro" id="IPR039424">
    <property type="entry name" value="SBP_5"/>
</dbReference>